<accession>A0A392VUL6</accession>
<name>A0A392VUL6_9FABA</name>
<protein>
    <submittedName>
        <fullName evidence="1">Uncharacterized protein</fullName>
    </submittedName>
</protein>
<organism evidence="1 2">
    <name type="scientific">Trifolium medium</name>
    <dbReference type="NCBI Taxonomy" id="97028"/>
    <lineage>
        <taxon>Eukaryota</taxon>
        <taxon>Viridiplantae</taxon>
        <taxon>Streptophyta</taxon>
        <taxon>Embryophyta</taxon>
        <taxon>Tracheophyta</taxon>
        <taxon>Spermatophyta</taxon>
        <taxon>Magnoliopsida</taxon>
        <taxon>eudicotyledons</taxon>
        <taxon>Gunneridae</taxon>
        <taxon>Pentapetalae</taxon>
        <taxon>rosids</taxon>
        <taxon>fabids</taxon>
        <taxon>Fabales</taxon>
        <taxon>Fabaceae</taxon>
        <taxon>Papilionoideae</taxon>
        <taxon>50 kb inversion clade</taxon>
        <taxon>NPAAA clade</taxon>
        <taxon>Hologalegina</taxon>
        <taxon>IRL clade</taxon>
        <taxon>Trifolieae</taxon>
        <taxon>Trifolium</taxon>
    </lineage>
</organism>
<sequence>MEDVWIMKKQLPDFMGTDPVGWIAAAERFFEKNEVPS</sequence>
<evidence type="ECO:0000313" key="2">
    <source>
        <dbReference type="Proteomes" id="UP000265520"/>
    </source>
</evidence>
<comment type="caution">
    <text evidence="1">The sequence shown here is derived from an EMBL/GenBank/DDBJ whole genome shotgun (WGS) entry which is preliminary data.</text>
</comment>
<keyword evidence="2" id="KW-1185">Reference proteome</keyword>
<proteinExistence type="predicted"/>
<feature type="non-terminal residue" evidence="1">
    <location>
        <position position="37"/>
    </location>
</feature>
<dbReference type="Proteomes" id="UP000265520">
    <property type="component" value="Unassembled WGS sequence"/>
</dbReference>
<dbReference type="AlphaFoldDB" id="A0A392VUL6"/>
<reference evidence="1 2" key="1">
    <citation type="journal article" date="2018" name="Front. Plant Sci.">
        <title>Red Clover (Trifolium pratense) and Zigzag Clover (T. medium) - A Picture of Genomic Similarities and Differences.</title>
        <authorList>
            <person name="Dluhosova J."/>
            <person name="Istvanek J."/>
            <person name="Nedelnik J."/>
            <person name="Repkova J."/>
        </authorList>
    </citation>
    <scope>NUCLEOTIDE SEQUENCE [LARGE SCALE GENOMIC DNA]</scope>
    <source>
        <strain evidence="2">cv. 10/8</strain>
        <tissue evidence="1">Leaf</tissue>
    </source>
</reference>
<evidence type="ECO:0000313" key="1">
    <source>
        <dbReference type="EMBL" id="MCI91193.1"/>
    </source>
</evidence>
<dbReference type="EMBL" id="LXQA011265384">
    <property type="protein sequence ID" value="MCI91193.1"/>
    <property type="molecule type" value="Genomic_DNA"/>
</dbReference>